<dbReference type="eggNOG" id="ENOG502SB1B">
    <property type="taxonomic scope" value="Eukaryota"/>
</dbReference>
<dbReference type="Proteomes" id="UP000001070">
    <property type="component" value="Unassembled WGS sequence"/>
</dbReference>
<dbReference type="AlphaFoldDB" id="B4JCY6"/>
<proteinExistence type="predicted"/>
<dbReference type="SMART" id="SM00700">
    <property type="entry name" value="JHBP"/>
    <property type="match status" value="1"/>
</dbReference>
<dbReference type="PANTHER" id="PTHR20993">
    <property type="entry name" value="GH07914P"/>
    <property type="match status" value="1"/>
</dbReference>
<dbReference type="Pfam" id="PF06585">
    <property type="entry name" value="JHBP"/>
    <property type="match status" value="1"/>
</dbReference>
<sequence>MRFLLVLASLVAICAAGTLPKQQRHPLEQRLIEFADANGDVELFAEPEESVEVAPSFIVSWQVRRMIRKLQKQMPCGFPEMGIPPLAPLRITDANLDLKRGIFETLNHVFRLKVAGLDDFKIEKFKLNIITSKITFDFLFKNIDTTAQKYETDTLIDALRQLGLFVEYEGDGSLLFDVINLRVKGVLKYKLPVLWGSAKILSLKTTITIGEVKSDITGFMGNGNINHAINRQLENILVKSVNENQEAISDTIENAVVPPVNKMLKGKDFWTLVDMILSSSDGENEDDPIVVKCVPPADPWA</sequence>
<dbReference type="InterPro" id="IPR010562">
    <property type="entry name" value="Haemolymph_juvenile_hormone-bd"/>
</dbReference>
<dbReference type="OrthoDB" id="6380971at2759"/>
<dbReference type="HOGENOM" id="CLU_084586_0_0_1"/>
<reference evidence="2 3" key="1">
    <citation type="journal article" date="2007" name="Nature">
        <title>Evolution of genes and genomes on the Drosophila phylogeny.</title>
        <authorList>
            <consortium name="Drosophila 12 Genomes Consortium"/>
            <person name="Clark A.G."/>
            <person name="Eisen M.B."/>
            <person name="Smith D.R."/>
            <person name="Bergman C.M."/>
            <person name="Oliver B."/>
            <person name="Markow T.A."/>
            <person name="Kaufman T.C."/>
            <person name="Kellis M."/>
            <person name="Gelbart W."/>
            <person name="Iyer V.N."/>
            <person name="Pollard D.A."/>
            <person name="Sackton T.B."/>
            <person name="Larracuente A.M."/>
            <person name="Singh N.D."/>
            <person name="Abad J.P."/>
            <person name="Abt D.N."/>
            <person name="Adryan B."/>
            <person name="Aguade M."/>
            <person name="Akashi H."/>
            <person name="Anderson W.W."/>
            <person name="Aquadro C.F."/>
            <person name="Ardell D.H."/>
            <person name="Arguello R."/>
            <person name="Artieri C.G."/>
            <person name="Barbash D.A."/>
            <person name="Barker D."/>
            <person name="Barsanti P."/>
            <person name="Batterham P."/>
            <person name="Batzoglou S."/>
            <person name="Begun D."/>
            <person name="Bhutkar A."/>
            <person name="Blanco E."/>
            <person name="Bosak S.A."/>
            <person name="Bradley R.K."/>
            <person name="Brand A.D."/>
            <person name="Brent M.R."/>
            <person name="Brooks A.N."/>
            <person name="Brown R.H."/>
            <person name="Butlin R.K."/>
            <person name="Caggese C."/>
            <person name="Calvi B.R."/>
            <person name="Bernardo de Carvalho A."/>
            <person name="Caspi A."/>
            <person name="Castrezana S."/>
            <person name="Celniker S.E."/>
            <person name="Chang J.L."/>
            <person name="Chapple C."/>
            <person name="Chatterji S."/>
            <person name="Chinwalla A."/>
            <person name="Civetta A."/>
            <person name="Clifton S.W."/>
            <person name="Comeron J.M."/>
            <person name="Costello J.C."/>
            <person name="Coyne J.A."/>
            <person name="Daub J."/>
            <person name="David R.G."/>
            <person name="Delcher A.L."/>
            <person name="Delehaunty K."/>
            <person name="Do C.B."/>
            <person name="Ebling H."/>
            <person name="Edwards K."/>
            <person name="Eickbush T."/>
            <person name="Evans J.D."/>
            <person name="Filipski A."/>
            <person name="Findeiss S."/>
            <person name="Freyhult E."/>
            <person name="Fulton L."/>
            <person name="Fulton R."/>
            <person name="Garcia A.C."/>
            <person name="Gardiner A."/>
            <person name="Garfield D.A."/>
            <person name="Garvin B.E."/>
            <person name="Gibson G."/>
            <person name="Gilbert D."/>
            <person name="Gnerre S."/>
            <person name="Godfrey J."/>
            <person name="Good R."/>
            <person name="Gotea V."/>
            <person name="Gravely B."/>
            <person name="Greenberg A.J."/>
            <person name="Griffiths-Jones S."/>
            <person name="Gross S."/>
            <person name="Guigo R."/>
            <person name="Gustafson E.A."/>
            <person name="Haerty W."/>
            <person name="Hahn M.W."/>
            <person name="Halligan D.L."/>
            <person name="Halpern A.L."/>
            <person name="Halter G.M."/>
            <person name="Han M.V."/>
            <person name="Heger A."/>
            <person name="Hillier L."/>
            <person name="Hinrichs A.S."/>
            <person name="Holmes I."/>
            <person name="Hoskins R.A."/>
            <person name="Hubisz M.J."/>
            <person name="Hultmark D."/>
            <person name="Huntley M.A."/>
            <person name="Jaffe D.B."/>
            <person name="Jagadeeshan S."/>
            <person name="Jeck W.R."/>
            <person name="Johnson J."/>
            <person name="Jones C.D."/>
            <person name="Jordan W.C."/>
            <person name="Karpen G.H."/>
            <person name="Kataoka E."/>
            <person name="Keightley P.D."/>
            <person name="Kheradpour P."/>
            <person name="Kirkness E.F."/>
            <person name="Koerich L.B."/>
            <person name="Kristiansen K."/>
            <person name="Kudrna D."/>
            <person name="Kulathinal R.J."/>
            <person name="Kumar S."/>
            <person name="Kwok R."/>
            <person name="Lander E."/>
            <person name="Langley C.H."/>
            <person name="Lapoint R."/>
            <person name="Lazzaro B.P."/>
            <person name="Lee S.J."/>
            <person name="Levesque L."/>
            <person name="Li R."/>
            <person name="Lin C.F."/>
            <person name="Lin M.F."/>
            <person name="Lindblad-Toh K."/>
            <person name="Llopart A."/>
            <person name="Long M."/>
            <person name="Low L."/>
            <person name="Lozovsky E."/>
            <person name="Lu J."/>
            <person name="Luo M."/>
            <person name="Machado C.A."/>
            <person name="Makalowski W."/>
            <person name="Marzo M."/>
            <person name="Matsuda M."/>
            <person name="Matzkin L."/>
            <person name="McAllister B."/>
            <person name="McBride C.S."/>
            <person name="McKernan B."/>
            <person name="McKernan K."/>
            <person name="Mendez-Lago M."/>
            <person name="Minx P."/>
            <person name="Mollenhauer M.U."/>
            <person name="Montooth K."/>
            <person name="Mount S.M."/>
            <person name="Mu X."/>
            <person name="Myers E."/>
            <person name="Negre B."/>
            <person name="Newfeld S."/>
            <person name="Nielsen R."/>
            <person name="Noor M.A."/>
            <person name="O'Grady P."/>
            <person name="Pachter L."/>
            <person name="Papaceit M."/>
            <person name="Parisi M.J."/>
            <person name="Parisi M."/>
            <person name="Parts L."/>
            <person name="Pedersen J.S."/>
            <person name="Pesole G."/>
            <person name="Phillippy A.M."/>
            <person name="Ponting C.P."/>
            <person name="Pop M."/>
            <person name="Porcelli D."/>
            <person name="Powell J.R."/>
            <person name="Prohaska S."/>
            <person name="Pruitt K."/>
            <person name="Puig M."/>
            <person name="Quesneville H."/>
            <person name="Ram K.R."/>
            <person name="Rand D."/>
            <person name="Rasmussen M.D."/>
            <person name="Reed L.K."/>
            <person name="Reenan R."/>
            <person name="Reily A."/>
            <person name="Remington K.A."/>
            <person name="Rieger T.T."/>
            <person name="Ritchie M.G."/>
            <person name="Robin C."/>
            <person name="Rogers Y.H."/>
            <person name="Rohde C."/>
            <person name="Rozas J."/>
            <person name="Rubenfield M.J."/>
            <person name="Ruiz A."/>
            <person name="Russo S."/>
            <person name="Salzberg S.L."/>
            <person name="Sanchez-Gracia A."/>
            <person name="Saranga D.J."/>
            <person name="Sato H."/>
            <person name="Schaeffer S.W."/>
            <person name="Schatz M.C."/>
            <person name="Schlenke T."/>
            <person name="Schwartz R."/>
            <person name="Segarra C."/>
            <person name="Singh R.S."/>
            <person name="Sirot L."/>
            <person name="Sirota M."/>
            <person name="Sisneros N.B."/>
            <person name="Smith C.D."/>
            <person name="Smith T.F."/>
            <person name="Spieth J."/>
            <person name="Stage D.E."/>
            <person name="Stark A."/>
            <person name="Stephan W."/>
            <person name="Strausberg R.L."/>
            <person name="Strempel S."/>
            <person name="Sturgill D."/>
            <person name="Sutton G."/>
            <person name="Sutton G.G."/>
            <person name="Tao W."/>
            <person name="Teichmann S."/>
            <person name="Tobari Y.N."/>
            <person name="Tomimura Y."/>
            <person name="Tsolas J.M."/>
            <person name="Valente V.L."/>
            <person name="Venter E."/>
            <person name="Venter J.C."/>
            <person name="Vicario S."/>
            <person name="Vieira F.G."/>
            <person name="Vilella A.J."/>
            <person name="Villasante A."/>
            <person name="Walenz B."/>
            <person name="Wang J."/>
            <person name="Wasserman M."/>
            <person name="Watts T."/>
            <person name="Wilson D."/>
            <person name="Wilson R.K."/>
            <person name="Wing R.A."/>
            <person name="Wolfner M.F."/>
            <person name="Wong A."/>
            <person name="Wong G.K."/>
            <person name="Wu C.I."/>
            <person name="Wu G."/>
            <person name="Yamamoto D."/>
            <person name="Yang H.P."/>
            <person name="Yang S.P."/>
            <person name="Yorke J.A."/>
            <person name="Yoshida K."/>
            <person name="Zdobnov E."/>
            <person name="Zhang P."/>
            <person name="Zhang Y."/>
            <person name="Zimin A.V."/>
            <person name="Baldwin J."/>
            <person name="Abdouelleil A."/>
            <person name="Abdulkadir J."/>
            <person name="Abebe A."/>
            <person name="Abera B."/>
            <person name="Abreu J."/>
            <person name="Acer S.C."/>
            <person name="Aftuck L."/>
            <person name="Alexander A."/>
            <person name="An P."/>
            <person name="Anderson E."/>
            <person name="Anderson S."/>
            <person name="Arachi H."/>
            <person name="Azer M."/>
            <person name="Bachantsang P."/>
            <person name="Barry A."/>
            <person name="Bayul T."/>
            <person name="Berlin A."/>
            <person name="Bessette D."/>
            <person name="Bloom T."/>
            <person name="Blye J."/>
            <person name="Boguslavskiy L."/>
            <person name="Bonnet C."/>
            <person name="Boukhgalter B."/>
            <person name="Bourzgui I."/>
            <person name="Brown A."/>
            <person name="Cahill P."/>
            <person name="Channer S."/>
            <person name="Cheshatsang Y."/>
            <person name="Chuda L."/>
            <person name="Citroen M."/>
            <person name="Collymore A."/>
            <person name="Cooke P."/>
            <person name="Costello M."/>
            <person name="D'Aco K."/>
            <person name="Daza R."/>
            <person name="De Haan G."/>
            <person name="DeGray S."/>
            <person name="DeMaso C."/>
            <person name="Dhargay N."/>
            <person name="Dooley K."/>
            <person name="Dooley E."/>
            <person name="Doricent M."/>
            <person name="Dorje P."/>
            <person name="Dorjee K."/>
            <person name="Dupes A."/>
            <person name="Elong R."/>
            <person name="Falk J."/>
            <person name="Farina A."/>
            <person name="Faro S."/>
            <person name="Ferguson D."/>
            <person name="Fisher S."/>
            <person name="Foley C.D."/>
            <person name="Franke A."/>
            <person name="Friedrich D."/>
            <person name="Gadbois L."/>
            <person name="Gearin G."/>
            <person name="Gearin C.R."/>
            <person name="Giannoukos G."/>
            <person name="Goode T."/>
            <person name="Graham J."/>
            <person name="Grandbois E."/>
            <person name="Grewal S."/>
            <person name="Gyaltsen K."/>
            <person name="Hafez N."/>
            <person name="Hagos B."/>
            <person name="Hall J."/>
            <person name="Henson C."/>
            <person name="Hollinger A."/>
            <person name="Honan T."/>
            <person name="Huard M.D."/>
            <person name="Hughes L."/>
            <person name="Hurhula B."/>
            <person name="Husby M.E."/>
            <person name="Kamat A."/>
            <person name="Kanga B."/>
            <person name="Kashin S."/>
            <person name="Khazanovich D."/>
            <person name="Kisner P."/>
            <person name="Lance K."/>
            <person name="Lara M."/>
            <person name="Lee W."/>
            <person name="Lennon N."/>
            <person name="Letendre F."/>
            <person name="LeVine R."/>
            <person name="Lipovsky A."/>
            <person name="Liu X."/>
            <person name="Liu J."/>
            <person name="Liu S."/>
            <person name="Lokyitsang T."/>
            <person name="Lokyitsang Y."/>
            <person name="Lubonja R."/>
            <person name="Lui A."/>
            <person name="MacDonald P."/>
            <person name="Magnisalis V."/>
            <person name="Maru K."/>
            <person name="Matthews C."/>
            <person name="McCusker W."/>
            <person name="McDonough S."/>
            <person name="Mehta T."/>
            <person name="Meldrim J."/>
            <person name="Meneus L."/>
            <person name="Mihai O."/>
            <person name="Mihalev A."/>
            <person name="Mihova T."/>
            <person name="Mittelman R."/>
            <person name="Mlenga V."/>
            <person name="Montmayeur A."/>
            <person name="Mulrain L."/>
            <person name="Navidi A."/>
            <person name="Naylor J."/>
            <person name="Negash T."/>
            <person name="Nguyen T."/>
            <person name="Nguyen N."/>
            <person name="Nicol R."/>
            <person name="Norbu C."/>
            <person name="Norbu N."/>
            <person name="Novod N."/>
            <person name="O'Neill B."/>
            <person name="Osman S."/>
            <person name="Markiewicz E."/>
            <person name="Oyono O.L."/>
            <person name="Patti C."/>
            <person name="Phunkhang P."/>
            <person name="Pierre F."/>
            <person name="Priest M."/>
            <person name="Raghuraman S."/>
            <person name="Rege F."/>
            <person name="Reyes R."/>
            <person name="Rise C."/>
            <person name="Rogov P."/>
            <person name="Ross K."/>
            <person name="Ryan E."/>
            <person name="Settipalli S."/>
            <person name="Shea T."/>
            <person name="Sherpa N."/>
            <person name="Shi L."/>
            <person name="Shih D."/>
            <person name="Sparrow T."/>
            <person name="Spaulding J."/>
            <person name="Stalker J."/>
            <person name="Stange-Thomann N."/>
            <person name="Stavropoulos S."/>
            <person name="Stone C."/>
            <person name="Strader C."/>
            <person name="Tesfaye S."/>
            <person name="Thomson T."/>
            <person name="Thoulutsang Y."/>
            <person name="Thoulutsang D."/>
            <person name="Topham K."/>
            <person name="Topping I."/>
            <person name="Tsamla T."/>
            <person name="Vassiliev H."/>
            <person name="Vo A."/>
            <person name="Wangchuk T."/>
            <person name="Wangdi T."/>
            <person name="Weiand M."/>
            <person name="Wilkinson J."/>
            <person name="Wilson A."/>
            <person name="Yadav S."/>
            <person name="Young G."/>
            <person name="Yu Q."/>
            <person name="Zembek L."/>
            <person name="Zhong D."/>
            <person name="Zimmer A."/>
            <person name="Zwirko Z."/>
            <person name="Jaffe D.B."/>
            <person name="Alvarez P."/>
            <person name="Brockman W."/>
            <person name="Butler J."/>
            <person name="Chin C."/>
            <person name="Gnerre S."/>
            <person name="Grabherr M."/>
            <person name="Kleber M."/>
            <person name="Mauceli E."/>
            <person name="MacCallum I."/>
        </authorList>
    </citation>
    <scope>NUCLEOTIDE SEQUENCE [LARGE SCALE GENOMIC DNA]</scope>
    <source>
        <strain evidence="3">Tucson 15287-2541.00</strain>
    </source>
</reference>
<feature type="chain" id="PRO_5002812154" evidence="1">
    <location>
        <begin position="17"/>
        <end position="301"/>
    </location>
</feature>
<dbReference type="InParanoid" id="B4JCY6"/>
<keyword evidence="3" id="KW-1185">Reference proteome</keyword>
<protein>
    <submittedName>
        <fullName evidence="2">GH11122</fullName>
    </submittedName>
</protein>
<dbReference type="EMBL" id="CH916368">
    <property type="protein sequence ID" value="EDW03225.1"/>
    <property type="molecule type" value="Genomic_DNA"/>
</dbReference>
<dbReference type="Gene3D" id="3.15.10.30">
    <property type="entry name" value="Haemolymph juvenile hormone binding protein"/>
    <property type="match status" value="1"/>
</dbReference>
<evidence type="ECO:0000313" key="2">
    <source>
        <dbReference type="EMBL" id="EDW03225.1"/>
    </source>
</evidence>
<gene>
    <name evidence="2" type="primary">Dgri\GH11122</name>
    <name evidence="2" type="ORF">Dgri_GH11122</name>
</gene>
<dbReference type="KEGG" id="dgr:6562119"/>
<dbReference type="PANTHER" id="PTHR20993:SF0">
    <property type="entry name" value="GH07914P"/>
    <property type="match status" value="1"/>
</dbReference>
<dbReference type="FunCoup" id="B4JCY6">
    <property type="interactions" value="1"/>
</dbReference>
<feature type="signal peptide" evidence="1">
    <location>
        <begin position="1"/>
        <end position="16"/>
    </location>
</feature>
<keyword evidence="1" id="KW-0732">Signal</keyword>
<name>B4JCY6_DROGR</name>
<organism evidence="3">
    <name type="scientific">Drosophila grimshawi</name>
    <name type="common">Hawaiian fruit fly</name>
    <name type="synonym">Idiomyia grimshawi</name>
    <dbReference type="NCBI Taxonomy" id="7222"/>
    <lineage>
        <taxon>Eukaryota</taxon>
        <taxon>Metazoa</taxon>
        <taxon>Ecdysozoa</taxon>
        <taxon>Arthropoda</taxon>
        <taxon>Hexapoda</taxon>
        <taxon>Insecta</taxon>
        <taxon>Pterygota</taxon>
        <taxon>Neoptera</taxon>
        <taxon>Endopterygota</taxon>
        <taxon>Diptera</taxon>
        <taxon>Brachycera</taxon>
        <taxon>Muscomorpha</taxon>
        <taxon>Ephydroidea</taxon>
        <taxon>Drosophilidae</taxon>
        <taxon>Drosophila</taxon>
        <taxon>Hawaiian Drosophila</taxon>
    </lineage>
</organism>
<dbReference type="OMA" id="MGHGKIN"/>
<dbReference type="PhylomeDB" id="B4JCY6"/>
<dbReference type="InterPro" id="IPR038606">
    <property type="entry name" value="To_sf"/>
</dbReference>
<evidence type="ECO:0000313" key="3">
    <source>
        <dbReference type="Proteomes" id="UP000001070"/>
    </source>
</evidence>
<accession>B4JCY6</accession>
<evidence type="ECO:0000256" key="1">
    <source>
        <dbReference type="SAM" id="SignalP"/>
    </source>
</evidence>